<dbReference type="Pfam" id="PF04545">
    <property type="entry name" value="Sigma70_r4"/>
    <property type="match status" value="1"/>
</dbReference>
<dbReference type="AlphaFoldDB" id="W4QEP8"/>
<reference evidence="8" key="1">
    <citation type="journal article" date="2014" name="Genome Announc.">
        <title>Draft Genome Sequences of Three Alkaliphilic Bacillus Strains, Bacillus wakoensis JCM 9140T, Bacillus akibai JCM 9157T, and Bacillus hemicellulosilyticus JCM 9152T.</title>
        <authorList>
            <person name="Yuki M."/>
            <person name="Oshima K."/>
            <person name="Suda W."/>
            <person name="Oshida Y."/>
            <person name="Kitamura K."/>
            <person name="Iida T."/>
            <person name="Hattori M."/>
            <person name="Ohkuma M."/>
        </authorList>
    </citation>
    <scope>NUCLEOTIDE SEQUENCE [LARGE SCALE GENOMIC DNA]</scope>
    <source>
        <strain evidence="8">JCM 9152</strain>
    </source>
</reference>
<keyword evidence="3" id="KW-0731">Sigma factor</keyword>
<dbReference type="InterPro" id="IPR039425">
    <property type="entry name" value="RNA_pol_sigma-70-like"/>
</dbReference>
<feature type="domain" description="RNA polymerase sigma-70 region 2" evidence="6">
    <location>
        <begin position="23"/>
        <end position="90"/>
    </location>
</feature>
<evidence type="ECO:0000256" key="5">
    <source>
        <dbReference type="ARBA" id="ARBA00023163"/>
    </source>
</evidence>
<dbReference type="GO" id="GO:0003677">
    <property type="term" value="F:DNA binding"/>
    <property type="evidence" value="ECO:0007669"/>
    <property type="project" value="UniProtKB-KW"/>
</dbReference>
<evidence type="ECO:0000313" key="8">
    <source>
        <dbReference type="EMBL" id="GAE30560.1"/>
    </source>
</evidence>
<dbReference type="NCBIfam" id="NF007216">
    <property type="entry name" value="PRK09638.1"/>
    <property type="match status" value="1"/>
</dbReference>
<comment type="caution">
    <text evidence="8">The sequence shown here is derived from an EMBL/GenBank/DDBJ whole genome shotgun (WGS) entry which is preliminary data.</text>
</comment>
<keyword evidence="9" id="KW-1185">Reference proteome</keyword>
<name>W4QEP8_9BACI</name>
<dbReference type="GO" id="GO:0006352">
    <property type="term" value="P:DNA-templated transcription initiation"/>
    <property type="evidence" value="ECO:0007669"/>
    <property type="project" value="InterPro"/>
</dbReference>
<dbReference type="OrthoDB" id="3472490at2"/>
<protein>
    <submittedName>
        <fullName evidence="8">RNA polymerase sigma-70 factor</fullName>
    </submittedName>
</protein>
<dbReference type="Pfam" id="PF04542">
    <property type="entry name" value="Sigma70_r2"/>
    <property type="match status" value="1"/>
</dbReference>
<feature type="domain" description="RNA polymerase sigma-70 region 4" evidence="7">
    <location>
        <begin position="132"/>
        <end position="172"/>
    </location>
</feature>
<dbReference type="RefSeq" id="WP_035343331.1">
    <property type="nucleotide sequence ID" value="NZ_BAUU01000012.1"/>
</dbReference>
<evidence type="ECO:0000256" key="1">
    <source>
        <dbReference type="ARBA" id="ARBA00010641"/>
    </source>
</evidence>
<dbReference type="InterPro" id="IPR013324">
    <property type="entry name" value="RNA_pol_sigma_r3/r4-like"/>
</dbReference>
<dbReference type="Gene3D" id="1.10.10.10">
    <property type="entry name" value="Winged helix-like DNA-binding domain superfamily/Winged helix DNA-binding domain"/>
    <property type="match status" value="1"/>
</dbReference>
<dbReference type="InterPro" id="IPR014284">
    <property type="entry name" value="RNA_pol_sigma-70_dom"/>
</dbReference>
<evidence type="ECO:0000259" key="7">
    <source>
        <dbReference type="Pfam" id="PF04545"/>
    </source>
</evidence>
<evidence type="ECO:0000256" key="4">
    <source>
        <dbReference type="ARBA" id="ARBA00023125"/>
    </source>
</evidence>
<dbReference type="InterPro" id="IPR036388">
    <property type="entry name" value="WH-like_DNA-bd_sf"/>
</dbReference>
<keyword evidence="2" id="KW-0805">Transcription regulation</keyword>
<keyword evidence="4" id="KW-0238">DNA-binding</keyword>
<evidence type="ECO:0000256" key="2">
    <source>
        <dbReference type="ARBA" id="ARBA00023015"/>
    </source>
</evidence>
<dbReference type="CDD" id="cd06171">
    <property type="entry name" value="Sigma70_r4"/>
    <property type="match status" value="1"/>
</dbReference>
<dbReference type="InterPro" id="IPR007630">
    <property type="entry name" value="RNA_pol_sigma70_r4"/>
</dbReference>
<dbReference type="GO" id="GO:0016987">
    <property type="term" value="F:sigma factor activity"/>
    <property type="evidence" value="ECO:0007669"/>
    <property type="project" value="UniProtKB-KW"/>
</dbReference>
<dbReference type="PANTHER" id="PTHR43133:SF60">
    <property type="entry name" value="RNA POLYMERASE SIGMA FACTOR SIGV"/>
    <property type="match status" value="1"/>
</dbReference>
<dbReference type="InterPro" id="IPR013325">
    <property type="entry name" value="RNA_pol_sigma_r2"/>
</dbReference>
<dbReference type="STRING" id="1236971.JCM9152_1970"/>
<dbReference type="Proteomes" id="UP000018895">
    <property type="component" value="Unassembled WGS sequence"/>
</dbReference>
<proteinExistence type="inferred from homology"/>
<dbReference type="InterPro" id="IPR007627">
    <property type="entry name" value="RNA_pol_sigma70_r2"/>
</dbReference>
<sequence length="178" mass="21552">MEEDDWILIERAMQGEEEAFSMLYKRYYSYLFNYLLKLTLDEQISADISQDTMLKAYLRLHTFRGDSKFSTWLISIASRLYVDKIRKKKRDINLMKQMKVILSRQLKWKSDQLQMEWSDFFAEFNQLETSIKMPILLHYYYGYTYEEIGEMLNVKAGTVKSRVHYGIKNVRKEMNRNE</sequence>
<keyword evidence="5" id="KW-0804">Transcription</keyword>
<evidence type="ECO:0000256" key="3">
    <source>
        <dbReference type="ARBA" id="ARBA00023082"/>
    </source>
</evidence>
<gene>
    <name evidence="8" type="ORF">JCM9152_1970</name>
</gene>
<organism evidence="8 9">
    <name type="scientific">Halalkalibacter hemicellulosilyticusJCM 9152</name>
    <dbReference type="NCBI Taxonomy" id="1236971"/>
    <lineage>
        <taxon>Bacteria</taxon>
        <taxon>Bacillati</taxon>
        <taxon>Bacillota</taxon>
        <taxon>Bacilli</taxon>
        <taxon>Bacillales</taxon>
        <taxon>Bacillaceae</taxon>
        <taxon>Halalkalibacter</taxon>
    </lineage>
</organism>
<evidence type="ECO:0000313" key="9">
    <source>
        <dbReference type="Proteomes" id="UP000018895"/>
    </source>
</evidence>
<dbReference type="PANTHER" id="PTHR43133">
    <property type="entry name" value="RNA POLYMERASE ECF-TYPE SIGMA FACTO"/>
    <property type="match status" value="1"/>
</dbReference>
<dbReference type="NCBIfam" id="TIGR02937">
    <property type="entry name" value="sigma70-ECF"/>
    <property type="match status" value="1"/>
</dbReference>
<accession>W4QEP8</accession>
<dbReference type="SUPFAM" id="SSF88946">
    <property type="entry name" value="Sigma2 domain of RNA polymerase sigma factors"/>
    <property type="match status" value="1"/>
</dbReference>
<dbReference type="SUPFAM" id="SSF88659">
    <property type="entry name" value="Sigma3 and sigma4 domains of RNA polymerase sigma factors"/>
    <property type="match status" value="1"/>
</dbReference>
<dbReference type="Gene3D" id="1.10.1740.10">
    <property type="match status" value="1"/>
</dbReference>
<comment type="similarity">
    <text evidence="1">Belongs to the sigma-70 factor family. ECF subfamily.</text>
</comment>
<evidence type="ECO:0000259" key="6">
    <source>
        <dbReference type="Pfam" id="PF04542"/>
    </source>
</evidence>
<dbReference type="EMBL" id="BAUU01000012">
    <property type="protein sequence ID" value="GAE30560.1"/>
    <property type="molecule type" value="Genomic_DNA"/>
</dbReference>